<feature type="compositionally biased region" description="Basic and acidic residues" evidence="1">
    <location>
        <begin position="504"/>
        <end position="517"/>
    </location>
</feature>
<dbReference type="InterPro" id="IPR005062">
    <property type="entry name" value="SAC3/GANP/THP3_conserved"/>
</dbReference>
<accession>A0A9D5CDI1</accession>
<gene>
    <name evidence="3" type="ORF">J5N97_019145</name>
</gene>
<comment type="caution">
    <text evidence="3">The sequence shown here is derived from an EMBL/GenBank/DDBJ whole genome shotgun (WGS) entry which is preliminary data.</text>
</comment>
<dbReference type="AlphaFoldDB" id="A0A9D5CDI1"/>
<feature type="compositionally biased region" description="Basic residues" evidence="1">
    <location>
        <begin position="457"/>
        <end position="467"/>
    </location>
</feature>
<evidence type="ECO:0000313" key="4">
    <source>
        <dbReference type="Proteomes" id="UP001085076"/>
    </source>
</evidence>
<feature type="region of interest" description="Disordered" evidence="1">
    <location>
        <begin position="542"/>
        <end position="612"/>
    </location>
</feature>
<dbReference type="PANTHER" id="PTHR12436:SF4">
    <property type="entry name" value="LEUKOCYTE RECEPTOR CLUSTER MEMBER 8"/>
    <property type="match status" value="1"/>
</dbReference>
<protein>
    <recommendedName>
        <fullName evidence="2">PCI domain-containing protein</fullName>
    </recommendedName>
</protein>
<reference evidence="3" key="2">
    <citation type="journal article" date="2022" name="Hortic Res">
        <title>The genome of Dioscorea zingiberensis sheds light on the biosynthesis, origin and evolution of the medicinally important diosgenin saponins.</title>
        <authorList>
            <person name="Li Y."/>
            <person name="Tan C."/>
            <person name="Li Z."/>
            <person name="Guo J."/>
            <person name="Li S."/>
            <person name="Chen X."/>
            <person name="Wang C."/>
            <person name="Dai X."/>
            <person name="Yang H."/>
            <person name="Song W."/>
            <person name="Hou L."/>
            <person name="Xu J."/>
            <person name="Tong Z."/>
            <person name="Xu A."/>
            <person name="Yuan X."/>
            <person name="Wang W."/>
            <person name="Yang Q."/>
            <person name="Chen L."/>
            <person name="Sun Z."/>
            <person name="Wang K."/>
            <person name="Pan B."/>
            <person name="Chen J."/>
            <person name="Bao Y."/>
            <person name="Liu F."/>
            <person name="Qi X."/>
            <person name="Gang D.R."/>
            <person name="Wen J."/>
            <person name="Li J."/>
        </authorList>
    </citation>
    <scope>NUCLEOTIDE SEQUENCE</scope>
    <source>
        <strain evidence="3">Dzin_1.0</strain>
    </source>
</reference>
<feature type="region of interest" description="Disordered" evidence="1">
    <location>
        <begin position="200"/>
        <end position="223"/>
    </location>
</feature>
<feature type="compositionally biased region" description="Polar residues" evidence="1">
    <location>
        <begin position="546"/>
        <end position="555"/>
    </location>
</feature>
<reference evidence="3" key="1">
    <citation type="submission" date="2021-03" db="EMBL/GenBank/DDBJ databases">
        <authorList>
            <person name="Li Z."/>
            <person name="Yang C."/>
        </authorList>
    </citation>
    <scope>NUCLEOTIDE SEQUENCE</scope>
    <source>
        <strain evidence="3">Dzin_1.0</strain>
        <tissue evidence="3">Leaf</tissue>
    </source>
</reference>
<dbReference type="PANTHER" id="PTHR12436">
    <property type="entry name" value="80 KDA MCM3-ASSOCIATED PROTEIN"/>
    <property type="match status" value="1"/>
</dbReference>
<dbReference type="OrthoDB" id="199574at2759"/>
<dbReference type="InterPro" id="IPR045107">
    <property type="entry name" value="SAC3/GANP/THP3"/>
</dbReference>
<sequence length="932" mass="104072">MNLSQTFELESGSTRSNQPYICNCACASREVSCSSPLPPRRLSDLRRRLHRRRLSPHLKPFAAQPLCHRLRSSEIPSRSPAFANRNSGALLWNLQHLVVALEQIKIQTMAGYQSNTYNNQNNMWNDGSFGSYNVQHYPSYSASCASSSQSSSSIPGNNSHLQYQYNQWPTYYNHPTSSVSAPATEHLSTNPPVHSVAGGYPYASSQPPPPGTTSWGRGSSASGFPTIQGTAEVAGQNLSSVWEARPPGLQMQQITQVSSYLQKPLETNPVSDNSEDQQKNIVTQGSNLQLSSTNKVSEKFQPPLQTVAMMDTHRVAKIQIPTNPRITSSLPLATPKAEKEIPMNNATLKPAYINVSVSKLNNKIPSHDDSEAIFKMETFPPSLRAYVERTFARCKDDAQRAANKNLLKEMITKSSTDGTLFTRNWDIEPLFPLHIAISDKADQNNMLNSGTVSLSIRKRSPTRRHKSRWEPLPEEKLAEKLTPASNEPAKGANWNQISETETVADTRKHEPKDDGWGRGKFFASRQQNSLNKVVQRPVKKPRFSDTVLTENADGSSDSDKEQGLTKYYSGAMALANSPEERKKREHRSKRFEKGQNHSVEYKPYSPKVAGAGNFHSRRASSLMPAKNNDSSSSKSVEDIDRHALTVRGTCQEIEKCYLRLTSAPDPATVRPEDVLEKALQMVQASEKNYLYKCDQLKSIRQDLTVQRIRNELTVKVYETHARLALEAEDLPEYNQCQSQLKNLYAEGIKGNHMEFSAYHLLCMILHSNNKGDLLSSMARLSAEAKENEAVKHALAVRRAVLSGNYILFFRLYGRAPNLNACFMDLHVEKMRFEAIRCMSKSYRPRVPVAYISQVLGFSRLTPTEESAELVDGLVECEDWLKAHGAVLTVDDSGELQMDTKITSSSLYMPEPDGAVPHGDANLAVNDFLTRTS</sequence>
<dbReference type="GO" id="GO:0005634">
    <property type="term" value="C:nucleus"/>
    <property type="evidence" value="ECO:0007669"/>
    <property type="project" value="TreeGrafter"/>
</dbReference>
<keyword evidence="4" id="KW-1185">Reference proteome</keyword>
<name>A0A9D5CDI1_9LILI</name>
<dbReference type="EMBL" id="JAGGNH010000005">
    <property type="protein sequence ID" value="KAJ0971186.1"/>
    <property type="molecule type" value="Genomic_DNA"/>
</dbReference>
<dbReference type="Proteomes" id="UP001085076">
    <property type="component" value="Miscellaneous, Linkage group lg05"/>
</dbReference>
<feature type="compositionally biased region" description="Polar residues" evidence="1">
    <location>
        <begin position="493"/>
        <end position="503"/>
    </location>
</feature>
<feature type="region of interest" description="Disordered" evidence="1">
    <location>
        <begin position="457"/>
        <end position="519"/>
    </location>
</feature>
<evidence type="ECO:0000259" key="2">
    <source>
        <dbReference type="PROSITE" id="PS50250"/>
    </source>
</evidence>
<evidence type="ECO:0000313" key="3">
    <source>
        <dbReference type="EMBL" id="KAJ0971186.1"/>
    </source>
</evidence>
<organism evidence="3 4">
    <name type="scientific">Dioscorea zingiberensis</name>
    <dbReference type="NCBI Taxonomy" id="325984"/>
    <lineage>
        <taxon>Eukaryota</taxon>
        <taxon>Viridiplantae</taxon>
        <taxon>Streptophyta</taxon>
        <taxon>Embryophyta</taxon>
        <taxon>Tracheophyta</taxon>
        <taxon>Spermatophyta</taxon>
        <taxon>Magnoliopsida</taxon>
        <taxon>Liliopsida</taxon>
        <taxon>Dioscoreales</taxon>
        <taxon>Dioscoreaceae</taxon>
        <taxon>Dioscorea</taxon>
    </lineage>
</organism>
<dbReference type="Pfam" id="PF03399">
    <property type="entry name" value="SAC3_GANP"/>
    <property type="match status" value="1"/>
</dbReference>
<dbReference type="InterPro" id="IPR000717">
    <property type="entry name" value="PCI_dom"/>
</dbReference>
<proteinExistence type="predicted"/>
<feature type="domain" description="PCI" evidence="2">
    <location>
        <begin position="729"/>
        <end position="909"/>
    </location>
</feature>
<dbReference type="FunFam" id="1.25.40.990:FF:000005">
    <property type="entry name" value="Putative SAC3/GANP family protein"/>
    <property type="match status" value="1"/>
</dbReference>
<feature type="compositionally biased region" description="Basic and acidic residues" evidence="1">
    <location>
        <begin position="468"/>
        <end position="479"/>
    </location>
</feature>
<dbReference type="PROSITE" id="PS50250">
    <property type="entry name" value="PCI"/>
    <property type="match status" value="1"/>
</dbReference>
<feature type="compositionally biased region" description="Polar residues" evidence="1">
    <location>
        <begin position="212"/>
        <end position="223"/>
    </location>
</feature>
<dbReference type="Gene3D" id="1.25.40.990">
    <property type="match status" value="1"/>
</dbReference>
<evidence type="ECO:0000256" key="1">
    <source>
        <dbReference type="SAM" id="MobiDB-lite"/>
    </source>
</evidence>